<keyword evidence="1" id="KW-0472">Membrane</keyword>
<dbReference type="InterPro" id="IPR036047">
    <property type="entry name" value="F-box-like_dom_sf"/>
</dbReference>
<name>A0A090E3E1_9BACT</name>
<protein>
    <submittedName>
        <fullName evidence="3">F-box domain-containing protein</fullName>
    </submittedName>
</protein>
<dbReference type="InterPro" id="IPR001810">
    <property type="entry name" value="F-box_dom"/>
</dbReference>
<feature type="transmembrane region" description="Helical" evidence="1">
    <location>
        <begin position="57"/>
        <end position="76"/>
    </location>
</feature>
<evidence type="ECO:0000256" key="1">
    <source>
        <dbReference type="SAM" id="Phobius"/>
    </source>
</evidence>
<dbReference type="Gene3D" id="3.80.10.10">
    <property type="entry name" value="Ribonuclease Inhibitor"/>
    <property type="match status" value="1"/>
</dbReference>
<dbReference type="Pfam" id="PF12937">
    <property type="entry name" value="F-box-like"/>
    <property type="match status" value="1"/>
</dbReference>
<keyword evidence="1" id="KW-1133">Transmembrane helix</keyword>
<dbReference type="PROSITE" id="PS50181">
    <property type="entry name" value="FBOX"/>
    <property type="match status" value="1"/>
</dbReference>
<reference evidence="3" key="2">
    <citation type="submission" date="2014-09" db="EMBL/GenBank/DDBJ databases">
        <title>Criblamydia sequanensis harbors a mega-plasmid encoding arsenite resistance.</title>
        <authorList>
            <person name="Bertelli C."/>
            <person name="Goesmann A."/>
            <person name="Greub G."/>
        </authorList>
    </citation>
    <scope>NUCLEOTIDE SEQUENCE [LARGE SCALE GENOMIC DNA]</scope>
    <source>
        <strain evidence="3">CRIB-18</strain>
    </source>
</reference>
<dbReference type="SMART" id="SM00256">
    <property type="entry name" value="FBOX"/>
    <property type="match status" value="1"/>
</dbReference>
<dbReference type="RefSeq" id="WP_041018660.1">
    <property type="nucleotide sequence ID" value="NZ_CCEJ010000013.1"/>
</dbReference>
<accession>A0A090E3E1</accession>
<dbReference type="SUPFAM" id="SSF81383">
    <property type="entry name" value="F-box domain"/>
    <property type="match status" value="1"/>
</dbReference>
<gene>
    <name evidence="3" type="ORF">CSEC_2303</name>
</gene>
<evidence type="ECO:0000259" key="2">
    <source>
        <dbReference type="PROSITE" id="PS50181"/>
    </source>
</evidence>
<keyword evidence="4" id="KW-1185">Reference proteome</keyword>
<dbReference type="Proteomes" id="UP000031552">
    <property type="component" value="Unassembled WGS sequence"/>
</dbReference>
<sequence>MPSITVINNITDVSHLRDAVSCKSLGSLVDAKGNALKADHKGNQYRIVAKKERSTTFFEKMLIALALLSSLGLALIHKSFRKLMGSQKVVNHYAIRELSDKPDNTGSMKLMGHLPQEILYKILGYFDRPNLQACSRVCKDWHDTAYDATLLQDLGVAPKNLYESKNWNEDFGLEVDATPRLTNELIRELNKVCPFSGDGRKVYETHTIYLVPKTNGQSLPFYEAQKLARSKSFPFLRANPKNPAGACSSQWILMYNGIAPVSIGKSDPLKVELIFNDKTLTDLGYEVPDVIEVYLASLAGYAKSGTYPFEKGAIACCNDGVISYAESIHDPITDQFRPAVKRF</sequence>
<organism evidence="3 4">
    <name type="scientific">Candidatus Criblamydia sequanensis CRIB-18</name>
    <dbReference type="NCBI Taxonomy" id="1437425"/>
    <lineage>
        <taxon>Bacteria</taxon>
        <taxon>Pseudomonadati</taxon>
        <taxon>Chlamydiota</taxon>
        <taxon>Chlamydiia</taxon>
        <taxon>Parachlamydiales</taxon>
        <taxon>Candidatus Criblamydiaceae</taxon>
        <taxon>Candidatus Criblamydia</taxon>
    </lineage>
</organism>
<reference evidence="3" key="1">
    <citation type="submission" date="2013-12" db="EMBL/GenBank/DDBJ databases">
        <authorList>
            <person name="Linke B."/>
        </authorList>
    </citation>
    <scope>NUCLEOTIDE SEQUENCE [LARGE SCALE GENOMIC DNA]</scope>
    <source>
        <strain evidence="3">CRIB-18</strain>
    </source>
</reference>
<keyword evidence="1" id="KW-0812">Transmembrane</keyword>
<evidence type="ECO:0000313" key="3">
    <source>
        <dbReference type="EMBL" id="CDR35109.1"/>
    </source>
</evidence>
<dbReference type="InterPro" id="IPR032675">
    <property type="entry name" value="LRR_dom_sf"/>
</dbReference>
<dbReference type="AlphaFoldDB" id="A0A090E3E1"/>
<dbReference type="EMBL" id="CCEJ010000013">
    <property type="protein sequence ID" value="CDR35109.1"/>
    <property type="molecule type" value="Genomic_DNA"/>
</dbReference>
<dbReference type="STRING" id="1437425.CSEC_2303"/>
<comment type="caution">
    <text evidence="3">The sequence shown here is derived from an EMBL/GenBank/DDBJ whole genome shotgun (WGS) entry which is preliminary data.</text>
</comment>
<dbReference type="CDD" id="cd09917">
    <property type="entry name" value="F-box_SF"/>
    <property type="match status" value="1"/>
</dbReference>
<evidence type="ECO:0000313" key="4">
    <source>
        <dbReference type="Proteomes" id="UP000031552"/>
    </source>
</evidence>
<proteinExistence type="predicted"/>
<feature type="domain" description="F-box" evidence="2">
    <location>
        <begin position="108"/>
        <end position="154"/>
    </location>
</feature>